<dbReference type="NCBIfam" id="NF003715">
    <property type="entry name" value="PRK05326.1-2"/>
    <property type="match status" value="1"/>
</dbReference>
<organism evidence="11">
    <name type="scientific">Peptoniphilus harei</name>
    <dbReference type="NCBI Taxonomy" id="54005"/>
    <lineage>
        <taxon>Bacteria</taxon>
        <taxon>Bacillati</taxon>
        <taxon>Bacillota</taxon>
        <taxon>Tissierellia</taxon>
        <taxon>Tissierellales</taxon>
        <taxon>Peptoniphilaceae</taxon>
        <taxon>Peptoniphilus</taxon>
    </lineage>
</organism>
<feature type="transmembrane region" description="Helical" evidence="9">
    <location>
        <begin position="22"/>
        <end position="39"/>
    </location>
</feature>
<dbReference type="AlphaFoldDB" id="A0A133PK98"/>
<evidence type="ECO:0000256" key="1">
    <source>
        <dbReference type="ARBA" id="ARBA00004651"/>
    </source>
</evidence>
<dbReference type="InterPro" id="IPR006037">
    <property type="entry name" value="RCK_C"/>
</dbReference>
<dbReference type="GO" id="GO:1902600">
    <property type="term" value="P:proton transmembrane transport"/>
    <property type="evidence" value="ECO:0007669"/>
    <property type="project" value="InterPro"/>
</dbReference>
<dbReference type="GO" id="GO:0005886">
    <property type="term" value="C:plasma membrane"/>
    <property type="evidence" value="ECO:0007669"/>
    <property type="project" value="UniProtKB-SubCell"/>
</dbReference>
<dbReference type="Gene3D" id="1.20.1530.20">
    <property type="match status" value="1"/>
</dbReference>
<keyword evidence="8 9" id="KW-0472">Membrane</keyword>
<name>A0A133PK98_9FIRM</name>
<feature type="transmembrane region" description="Helical" evidence="9">
    <location>
        <begin position="46"/>
        <end position="64"/>
    </location>
</feature>
<evidence type="ECO:0000256" key="5">
    <source>
        <dbReference type="ARBA" id="ARBA00022692"/>
    </source>
</evidence>
<dbReference type="PATRIC" id="fig|54005.3.peg.1434"/>
<feature type="transmembrane region" description="Helical" evidence="9">
    <location>
        <begin position="76"/>
        <end position="94"/>
    </location>
</feature>
<dbReference type="Pfam" id="PF02080">
    <property type="entry name" value="TrkA_C"/>
    <property type="match status" value="2"/>
</dbReference>
<keyword evidence="4" id="KW-1003">Cell membrane</keyword>
<evidence type="ECO:0000256" key="8">
    <source>
        <dbReference type="ARBA" id="ARBA00023136"/>
    </source>
</evidence>
<keyword evidence="2" id="KW-0813">Transport</keyword>
<accession>A0A133PK98</accession>
<dbReference type="GO" id="GO:0008324">
    <property type="term" value="F:monoatomic cation transmembrane transporter activity"/>
    <property type="evidence" value="ECO:0007669"/>
    <property type="project" value="InterPro"/>
</dbReference>
<dbReference type="GO" id="GO:0006813">
    <property type="term" value="P:potassium ion transport"/>
    <property type="evidence" value="ECO:0007669"/>
    <property type="project" value="InterPro"/>
</dbReference>
<dbReference type="InterPro" id="IPR038770">
    <property type="entry name" value="Na+/solute_symporter_sf"/>
</dbReference>
<dbReference type="SUPFAM" id="SSF116726">
    <property type="entry name" value="TrkA C-terminal domain-like"/>
    <property type="match status" value="2"/>
</dbReference>
<dbReference type="InterPro" id="IPR006153">
    <property type="entry name" value="Cation/H_exchanger_TM"/>
</dbReference>
<feature type="transmembrane region" description="Helical" evidence="9">
    <location>
        <begin position="195"/>
        <end position="220"/>
    </location>
</feature>
<comment type="subcellular location">
    <subcellularLocation>
        <location evidence="1">Cell membrane</location>
        <topology evidence="1">Multi-pass membrane protein</topology>
    </subcellularLocation>
</comment>
<feature type="transmembrane region" description="Helical" evidence="9">
    <location>
        <begin position="374"/>
        <end position="396"/>
    </location>
</feature>
<dbReference type="EMBL" id="LRQE01000038">
    <property type="protein sequence ID" value="KXA28998.1"/>
    <property type="molecule type" value="Genomic_DNA"/>
</dbReference>
<feature type="domain" description="RCK C-terminal" evidence="10">
    <location>
        <begin position="477"/>
        <end position="556"/>
    </location>
</feature>
<feature type="transmembrane region" description="Helical" evidence="9">
    <location>
        <begin position="279"/>
        <end position="300"/>
    </location>
</feature>
<dbReference type="InterPro" id="IPR036721">
    <property type="entry name" value="RCK_C_sf"/>
</dbReference>
<keyword evidence="6 9" id="KW-1133">Transmembrane helix</keyword>
<keyword evidence="7" id="KW-0406">Ion transport</keyword>
<evidence type="ECO:0000256" key="4">
    <source>
        <dbReference type="ARBA" id="ARBA00022475"/>
    </source>
</evidence>
<proteinExistence type="predicted"/>
<dbReference type="PANTHER" id="PTHR32507:SF7">
    <property type="entry name" value="K(+)_H(+) ANTIPORTER NHAP2"/>
    <property type="match status" value="1"/>
</dbReference>
<feature type="transmembrane region" description="Helical" evidence="9">
    <location>
        <begin position="106"/>
        <end position="127"/>
    </location>
</feature>
<feature type="transmembrane region" description="Helical" evidence="9">
    <location>
        <begin position="312"/>
        <end position="336"/>
    </location>
</feature>
<protein>
    <submittedName>
        <fullName evidence="11">Potassium/proton antiporter</fullName>
    </submittedName>
</protein>
<dbReference type="Pfam" id="PF00999">
    <property type="entry name" value="Na_H_Exchanger"/>
    <property type="match status" value="1"/>
</dbReference>
<dbReference type="NCBIfam" id="NF003716">
    <property type="entry name" value="PRK05326.1-3"/>
    <property type="match status" value="1"/>
</dbReference>
<comment type="caution">
    <text evidence="11">The sequence shown here is derived from an EMBL/GenBank/DDBJ whole genome shotgun (WGS) entry which is preliminary data.</text>
</comment>
<evidence type="ECO:0000256" key="6">
    <source>
        <dbReference type="ARBA" id="ARBA00022989"/>
    </source>
</evidence>
<dbReference type="Gene3D" id="3.30.70.1450">
    <property type="entry name" value="Regulator of K+ conductance, C-terminal domain"/>
    <property type="match status" value="2"/>
</dbReference>
<evidence type="ECO:0000313" key="11">
    <source>
        <dbReference type="EMBL" id="KXA28998.1"/>
    </source>
</evidence>
<dbReference type="PANTHER" id="PTHR32507">
    <property type="entry name" value="NA(+)/H(+) ANTIPORTER 1"/>
    <property type="match status" value="1"/>
</dbReference>
<dbReference type="PROSITE" id="PS51202">
    <property type="entry name" value="RCK_C"/>
    <property type="match status" value="2"/>
</dbReference>
<sequence>MGTVTGQFLFKNRFFKLERGELMNLLLITVILLLAMIATKISNKSGLPALLLFLILGVLFSALGYDFNNYKISENIATIALMIIIFYGGFGTNWNMGRERARESIILASLGVLATALITGAFCHYILKFDFLESMLLGSVVASTDYASVSNILVSKNLNLKYKTASLLEIESGSNDPTAYTMTMVFLSLLSGYSVSIPIIILQQVVLGIIGGFLLGFVFMKLIEKLSLDEDGLFSVFIATLMIGTYALTQSLGGNGFLALYVLGIYIGNHEFKKKRDVVFFFDGLSTIFQIAMFFLLGLLSDIHLIVDALPIGFILAIFMLIIARPLSVFGLMAPFKMKKNQLAIISLAGLRGAAAIAFAIMVVNSGVSLSIDIFHIVFVICIFSLLIQGTALPFATKKVDMYDPDDTVLRTFNYYSDKTDIGFIKTHVTKISPWVNKKISDIELAFNVIIAKIERDHKSIVPRGNTYLRDGDILVLGGETYFDYTGEDLHEIKISETHPWAGRMVKDLHIRKDELIIMVQRPDGEIIVPRGNTLLKSGDRAIISRETNEIEDPAK</sequence>
<gene>
    <name evidence="11" type="ORF">HMPREF3229_01470</name>
</gene>
<dbReference type="Proteomes" id="UP000070174">
    <property type="component" value="Unassembled WGS sequence"/>
</dbReference>
<feature type="transmembrane region" description="Helical" evidence="9">
    <location>
        <begin position="343"/>
        <end position="368"/>
    </location>
</feature>
<keyword evidence="5 9" id="KW-0812">Transmembrane</keyword>
<evidence type="ECO:0000259" key="10">
    <source>
        <dbReference type="PROSITE" id="PS51202"/>
    </source>
</evidence>
<evidence type="ECO:0000256" key="2">
    <source>
        <dbReference type="ARBA" id="ARBA00022448"/>
    </source>
</evidence>
<dbReference type="GO" id="GO:0015297">
    <property type="term" value="F:antiporter activity"/>
    <property type="evidence" value="ECO:0007669"/>
    <property type="project" value="UniProtKB-KW"/>
</dbReference>
<evidence type="ECO:0000256" key="3">
    <source>
        <dbReference type="ARBA" id="ARBA00022449"/>
    </source>
</evidence>
<evidence type="ECO:0000256" key="7">
    <source>
        <dbReference type="ARBA" id="ARBA00023065"/>
    </source>
</evidence>
<feature type="domain" description="RCK C-terminal" evidence="10">
    <location>
        <begin position="410"/>
        <end position="476"/>
    </location>
</feature>
<keyword evidence="3" id="KW-0050">Antiport</keyword>
<reference evidence="11 12" key="1">
    <citation type="submission" date="2016-01" db="EMBL/GenBank/DDBJ databases">
        <authorList>
            <person name="Oliw E.H."/>
        </authorList>
    </citation>
    <scope>NUCLEOTIDE SEQUENCE [LARGE SCALE GENOMIC DNA]</scope>
    <source>
        <strain evidence="11 12">CMW7756A</strain>
    </source>
</reference>
<evidence type="ECO:0000256" key="9">
    <source>
        <dbReference type="SAM" id="Phobius"/>
    </source>
</evidence>
<evidence type="ECO:0000313" key="12">
    <source>
        <dbReference type="Proteomes" id="UP000070174"/>
    </source>
</evidence>